<keyword evidence="3" id="KW-0349">Heme</keyword>
<reference evidence="8" key="1">
    <citation type="submission" date="2025-08" db="UniProtKB">
        <authorList>
            <consortium name="Ensembl"/>
        </authorList>
    </citation>
    <scope>IDENTIFICATION</scope>
</reference>
<evidence type="ECO:0000313" key="8">
    <source>
        <dbReference type="Ensembl" id="ENSCPRP00005000841.1"/>
    </source>
</evidence>
<dbReference type="GO" id="GO:0020037">
    <property type="term" value="F:heme binding"/>
    <property type="evidence" value="ECO:0007669"/>
    <property type="project" value="InterPro"/>
</dbReference>
<keyword evidence="4" id="KW-0479">Metal-binding</keyword>
<dbReference type="Proteomes" id="UP000594220">
    <property type="component" value="Unplaced"/>
</dbReference>
<dbReference type="InterPro" id="IPR050479">
    <property type="entry name" value="CYP11_CYP27_families"/>
</dbReference>
<reference evidence="8" key="2">
    <citation type="submission" date="2025-09" db="UniProtKB">
        <authorList>
            <consortium name="Ensembl"/>
        </authorList>
    </citation>
    <scope>IDENTIFICATION</scope>
</reference>
<dbReference type="GO" id="GO:0016705">
    <property type="term" value="F:oxidoreductase activity, acting on paired donors, with incorporation or reduction of molecular oxygen"/>
    <property type="evidence" value="ECO:0007669"/>
    <property type="project" value="InterPro"/>
</dbReference>
<evidence type="ECO:0000256" key="5">
    <source>
        <dbReference type="ARBA" id="ARBA00023002"/>
    </source>
</evidence>
<dbReference type="GO" id="GO:0006700">
    <property type="term" value="P:C21-steroid hormone biosynthetic process"/>
    <property type="evidence" value="ECO:0007669"/>
    <property type="project" value="TreeGrafter"/>
</dbReference>
<dbReference type="PANTHER" id="PTHR24279:SF122">
    <property type="entry name" value="CYTOCHROME P450 FAMILY 27 SUBFAMILY C MEMBER 1"/>
    <property type="match status" value="1"/>
</dbReference>
<dbReference type="GO" id="GO:0004497">
    <property type="term" value="F:monooxygenase activity"/>
    <property type="evidence" value="ECO:0007669"/>
    <property type="project" value="UniProtKB-KW"/>
</dbReference>
<dbReference type="Pfam" id="PF00067">
    <property type="entry name" value="p450"/>
    <property type="match status" value="1"/>
</dbReference>
<keyword evidence="7" id="KW-0503">Monooxygenase</keyword>
<dbReference type="GO" id="GO:0005506">
    <property type="term" value="F:iron ion binding"/>
    <property type="evidence" value="ECO:0007669"/>
    <property type="project" value="InterPro"/>
</dbReference>
<keyword evidence="9" id="KW-1185">Reference proteome</keyword>
<dbReference type="InterPro" id="IPR036396">
    <property type="entry name" value="Cyt_P450_sf"/>
</dbReference>
<dbReference type="GeneTree" id="ENSGT00950000182905"/>
<name>A0A7M4DWN7_CROPO</name>
<dbReference type="GO" id="GO:0008203">
    <property type="term" value="P:cholesterol metabolic process"/>
    <property type="evidence" value="ECO:0007669"/>
    <property type="project" value="TreeGrafter"/>
</dbReference>
<gene>
    <name evidence="8" type="primary">CYP27C1</name>
</gene>
<comment type="similarity">
    <text evidence="2">Belongs to the cytochrome P450 family.</text>
</comment>
<comment type="cofactor">
    <cofactor evidence="1">
        <name>heme</name>
        <dbReference type="ChEBI" id="CHEBI:30413"/>
    </cofactor>
</comment>
<dbReference type="GO" id="GO:0034650">
    <property type="term" value="P:cortisol metabolic process"/>
    <property type="evidence" value="ECO:0007669"/>
    <property type="project" value="TreeGrafter"/>
</dbReference>
<dbReference type="GO" id="GO:0006704">
    <property type="term" value="P:glucocorticoid biosynthetic process"/>
    <property type="evidence" value="ECO:0007669"/>
    <property type="project" value="TreeGrafter"/>
</dbReference>
<evidence type="ECO:0000256" key="4">
    <source>
        <dbReference type="ARBA" id="ARBA00022723"/>
    </source>
</evidence>
<dbReference type="SUPFAM" id="SSF48264">
    <property type="entry name" value="Cytochrome P450"/>
    <property type="match status" value="1"/>
</dbReference>
<dbReference type="GO" id="GO:0071375">
    <property type="term" value="P:cellular response to peptide hormone stimulus"/>
    <property type="evidence" value="ECO:0007669"/>
    <property type="project" value="TreeGrafter"/>
</dbReference>
<dbReference type="GO" id="GO:0005743">
    <property type="term" value="C:mitochondrial inner membrane"/>
    <property type="evidence" value="ECO:0007669"/>
    <property type="project" value="TreeGrafter"/>
</dbReference>
<evidence type="ECO:0000256" key="6">
    <source>
        <dbReference type="ARBA" id="ARBA00023004"/>
    </source>
</evidence>
<proteinExistence type="inferred from homology"/>
<evidence type="ECO:0000256" key="7">
    <source>
        <dbReference type="ARBA" id="ARBA00023033"/>
    </source>
</evidence>
<dbReference type="PANTHER" id="PTHR24279">
    <property type="entry name" value="CYTOCHROME P450"/>
    <property type="match status" value="1"/>
</dbReference>
<dbReference type="InterPro" id="IPR001128">
    <property type="entry name" value="Cyt_P450"/>
</dbReference>
<dbReference type="Ensembl" id="ENSCPRT00005000972.1">
    <property type="protein sequence ID" value="ENSCPRP00005000841.1"/>
    <property type="gene ID" value="ENSCPRG00005000633.1"/>
</dbReference>
<keyword evidence="5" id="KW-0560">Oxidoreductase</keyword>
<evidence type="ECO:0000313" key="9">
    <source>
        <dbReference type="Proteomes" id="UP000594220"/>
    </source>
</evidence>
<evidence type="ECO:0000256" key="2">
    <source>
        <dbReference type="ARBA" id="ARBA00010617"/>
    </source>
</evidence>
<organism evidence="8 9">
    <name type="scientific">Crocodylus porosus</name>
    <name type="common">Saltwater crocodile</name>
    <name type="synonym">Estuarine crocodile</name>
    <dbReference type="NCBI Taxonomy" id="8502"/>
    <lineage>
        <taxon>Eukaryota</taxon>
        <taxon>Metazoa</taxon>
        <taxon>Chordata</taxon>
        <taxon>Craniata</taxon>
        <taxon>Vertebrata</taxon>
        <taxon>Euteleostomi</taxon>
        <taxon>Archelosauria</taxon>
        <taxon>Archosauria</taxon>
        <taxon>Crocodylia</taxon>
        <taxon>Longirostres</taxon>
        <taxon>Crocodylidae</taxon>
        <taxon>Crocodylus</taxon>
    </lineage>
</organism>
<keyword evidence="6" id="KW-0408">Iron</keyword>
<sequence>MGTWQIEERTRITAAYTAGSRKQSNRLGKGRGLEWHSEGCRANLWHLPKSLAPSLLYVILTKPCFCMNHVFCLGDSNLYYKGLDMVAQVLRAEGGAPQRANMESWQEYRDLRGRATGLISAEGDQWLKMRKVLRQKILKPEDVSVFSGPVNEVITDLIKRIHTLRRQEEDGETVTDVNNLFFKYSMEGVATILYECRLGCLENNVPEKTVEYIEALALMFSVFKTAMYAGVIPKWLRPLIPKPWNVFCRSWDGLFKFSKI</sequence>
<dbReference type="Gene3D" id="1.10.630.10">
    <property type="entry name" value="Cytochrome P450"/>
    <property type="match status" value="1"/>
</dbReference>
<dbReference type="AlphaFoldDB" id="A0A7M4DWN7"/>
<accession>A0A7M4DWN7</accession>
<evidence type="ECO:0000256" key="3">
    <source>
        <dbReference type="ARBA" id="ARBA00022617"/>
    </source>
</evidence>
<protein>
    <submittedName>
        <fullName evidence="8">Cytochrome P450 family 27 subfamily C member 1</fullName>
    </submittedName>
</protein>
<evidence type="ECO:0000256" key="1">
    <source>
        <dbReference type="ARBA" id="ARBA00001971"/>
    </source>
</evidence>